<evidence type="ECO:0000313" key="1">
    <source>
        <dbReference type="EMBL" id="KAG9330062.1"/>
    </source>
</evidence>
<organism evidence="1 2">
    <name type="scientific">Albula glossodonta</name>
    <name type="common">roundjaw bonefish</name>
    <dbReference type="NCBI Taxonomy" id="121402"/>
    <lineage>
        <taxon>Eukaryota</taxon>
        <taxon>Metazoa</taxon>
        <taxon>Chordata</taxon>
        <taxon>Craniata</taxon>
        <taxon>Vertebrata</taxon>
        <taxon>Euteleostomi</taxon>
        <taxon>Actinopterygii</taxon>
        <taxon>Neopterygii</taxon>
        <taxon>Teleostei</taxon>
        <taxon>Albuliformes</taxon>
        <taxon>Albulidae</taxon>
        <taxon>Albula</taxon>
    </lineage>
</organism>
<reference evidence="1" key="1">
    <citation type="thesis" date="2021" institute="BYU ScholarsArchive" country="Provo, UT, USA">
        <title>Applications of and Algorithms for Genome Assembly and Genomic Analyses with an Emphasis on Marine Teleosts.</title>
        <authorList>
            <person name="Pickett B.D."/>
        </authorList>
    </citation>
    <scope>NUCLEOTIDE SEQUENCE</scope>
    <source>
        <strain evidence="1">HI-2016</strain>
    </source>
</reference>
<proteinExistence type="predicted"/>
<dbReference type="Proteomes" id="UP000824540">
    <property type="component" value="Unassembled WGS sequence"/>
</dbReference>
<name>A0A8T2MX77_9TELE</name>
<evidence type="ECO:0000313" key="2">
    <source>
        <dbReference type="Proteomes" id="UP000824540"/>
    </source>
</evidence>
<gene>
    <name evidence="1" type="ORF">JZ751_027367</name>
</gene>
<protein>
    <submittedName>
        <fullName evidence="1">Uncharacterized protein</fullName>
    </submittedName>
</protein>
<keyword evidence="2" id="KW-1185">Reference proteome</keyword>
<accession>A0A8T2MX77</accession>
<sequence length="165" mass="17195">MLAVGLPCASWVWNTSLGRGQGGGPGGKGGAEGWTLLPVFLSAPPVSDFGVPSLHLASPPGAPPAAAGSGSRTVEGRQLVGFLSCIGPGSLPPRTANGDSRSLPTEIMMSAARDTRYPGLTFVTPELGAELRTRVGATAWDLDGQTALFTIFYSYPLWHFQPFPR</sequence>
<dbReference type="EMBL" id="JAFBMS010000769">
    <property type="protein sequence ID" value="KAG9330062.1"/>
    <property type="molecule type" value="Genomic_DNA"/>
</dbReference>
<comment type="caution">
    <text evidence="1">The sequence shown here is derived from an EMBL/GenBank/DDBJ whole genome shotgun (WGS) entry which is preliminary data.</text>
</comment>
<dbReference type="AlphaFoldDB" id="A0A8T2MX77"/>